<dbReference type="PANTHER" id="PTHR30204">
    <property type="entry name" value="REDOX-CYCLING DRUG-SENSING TRANSCRIPTIONAL ACTIVATOR SOXR"/>
    <property type="match status" value="1"/>
</dbReference>
<keyword evidence="6" id="KW-1185">Reference proteome</keyword>
<name>U2ENZ8_9GAMM</name>
<keyword evidence="2" id="KW-0175">Coiled coil</keyword>
<dbReference type="STRING" id="1033802.SSPSH_001012"/>
<dbReference type="GO" id="GO:0032259">
    <property type="term" value="P:methylation"/>
    <property type="evidence" value="ECO:0007669"/>
    <property type="project" value="UniProtKB-KW"/>
</dbReference>
<dbReference type="InterPro" id="IPR009061">
    <property type="entry name" value="DNA-bd_dom_put_sf"/>
</dbReference>
<gene>
    <name evidence="5" type="ORF">SSPSH_001012</name>
</gene>
<feature type="domain" description="HTH merR-type" evidence="4">
    <location>
        <begin position="2"/>
        <end position="71"/>
    </location>
</feature>
<evidence type="ECO:0000313" key="6">
    <source>
        <dbReference type="Proteomes" id="UP000006242"/>
    </source>
</evidence>
<dbReference type="GO" id="GO:0030798">
    <property type="term" value="F:trans-aconitate 2-methyltransferase activity"/>
    <property type="evidence" value="ECO:0007669"/>
    <property type="project" value="UniProtKB-EC"/>
</dbReference>
<dbReference type="GO" id="GO:0003700">
    <property type="term" value="F:DNA-binding transcription factor activity"/>
    <property type="evidence" value="ECO:0007669"/>
    <property type="project" value="InterPro"/>
</dbReference>
<protein>
    <submittedName>
        <fullName evidence="5">MerR-family transcriptional regulator protein</fullName>
        <ecNumber evidence="5">2.1.1.144</ecNumber>
    </submittedName>
</protein>
<dbReference type="EMBL" id="AFNV02000006">
    <property type="protein sequence ID" value="ERJ19847.1"/>
    <property type="molecule type" value="Genomic_DNA"/>
</dbReference>
<dbReference type="Proteomes" id="UP000006242">
    <property type="component" value="Unassembled WGS sequence"/>
</dbReference>
<dbReference type="AlphaFoldDB" id="U2ENZ8"/>
<evidence type="ECO:0000256" key="3">
    <source>
        <dbReference type="SAM" id="MobiDB-lite"/>
    </source>
</evidence>
<evidence type="ECO:0000256" key="1">
    <source>
        <dbReference type="ARBA" id="ARBA00023125"/>
    </source>
</evidence>
<keyword evidence="1" id="KW-0238">DNA-binding</keyword>
<dbReference type="eggNOG" id="COG0789">
    <property type="taxonomic scope" value="Bacteria"/>
</dbReference>
<evidence type="ECO:0000256" key="2">
    <source>
        <dbReference type="SAM" id="Coils"/>
    </source>
</evidence>
<keyword evidence="5" id="KW-0808">Transferase</keyword>
<proteinExistence type="predicted"/>
<dbReference type="Pfam" id="PF13411">
    <property type="entry name" value="MerR_1"/>
    <property type="match status" value="1"/>
</dbReference>
<dbReference type="PRINTS" id="PR00040">
    <property type="entry name" value="HTHMERR"/>
</dbReference>
<dbReference type="EC" id="2.1.1.144" evidence="5"/>
<keyword evidence="5" id="KW-0489">Methyltransferase</keyword>
<dbReference type="InterPro" id="IPR047057">
    <property type="entry name" value="MerR_fam"/>
</dbReference>
<accession>U2ENZ8</accession>
<evidence type="ECO:0000259" key="4">
    <source>
        <dbReference type="PROSITE" id="PS50937"/>
    </source>
</evidence>
<dbReference type="GO" id="GO:0003677">
    <property type="term" value="F:DNA binding"/>
    <property type="evidence" value="ECO:0007669"/>
    <property type="project" value="UniProtKB-KW"/>
</dbReference>
<dbReference type="InterPro" id="IPR000551">
    <property type="entry name" value="MerR-type_HTH_dom"/>
</dbReference>
<dbReference type="RefSeq" id="WP_021031435.1">
    <property type="nucleotide sequence ID" value="NZ_AFNV02000006.1"/>
</dbReference>
<sequence>MTYSIGQLANAADTRVETIRYYERRGLMPEPPRANSGYRRYPRDAEQRLRFIRRAKRLGFTLKEIMALLRLQAGGERADIKAIAEDKLDEIETRLADLERMRVTLHDVNRRCSGRGPVTGCPIIETLNHEPKQHTQRDTDVCRDGNGL</sequence>
<dbReference type="SMART" id="SM00422">
    <property type="entry name" value="HTH_MERR"/>
    <property type="match status" value="1"/>
</dbReference>
<reference evidence="5 6" key="2">
    <citation type="journal article" date="2013" name="PLoS ONE">
        <title>INDIGO - INtegrated Data Warehouse of MIcrobial GenOmes with Examples from the Red Sea Extremophiles.</title>
        <authorList>
            <person name="Alam I."/>
            <person name="Antunes A."/>
            <person name="Kamau A.A."/>
            <person name="Ba Alawi W."/>
            <person name="Kalkatawi M."/>
            <person name="Stingl U."/>
            <person name="Bajic V.B."/>
        </authorList>
    </citation>
    <scope>NUCLEOTIDE SEQUENCE [LARGE SCALE GENOMIC DNA]</scope>
    <source>
        <strain evidence="5 6">E1L3A</strain>
    </source>
</reference>
<reference evidence="5 6" key="1">
    <citation type="journal article" date="2011" name="J. Bacteriol.">
        <title>Genome sequence of Salinisphaera shabanensis, a gammaproteobacterium from the harsh, variable environment of the brine-seawater interface of the Shaban Deep in the Red Sea.</title>
        <authorList>
            <person name="Antunes A."/>
            <person name="Alam I."/>
            <person name="Bajic V.B."/>
            <person name="Stingl U."/>
        </authorList>
    </citation>
    <scope>NUCLEOTIDE SEQUENCE [LARGE SCALE GENOMIC DNA]</scope>
    <source>
        <strain evidence="5 6">E1L3A</strain>
    </source>
</reference>
<dbReference type="Gene3D" id="1.10.1660.10">
    <property type="match status" value="1"/>
</dbReference>
<dbReference type="PROSITE" id="PS50937">
    <property type="entry name" value="HTH_MERR_2"/>
    <property type="match status" value="1"/>
</dbReference>
<feature type="coiled-coil region" evidence="2">
    <location>
        <begin position="81"/>
        <end position="108"/>
    </location>
</feature>
<evidence type="ECO:0000313" key="5">
    <source>
        <dbReference type="EMBL" id="ERJ19847.1"/>
    </source>
</evidence>
<organism evidence="5 6">
    <name type="scientific">Salinisphaera shabanensis E1L3A</name>
    <dbReference type="NCBI Taxonomy" id="1033802"/>
    <lineage>
        <taxon>Bacteria</taxon>
        <taxon>Pseudomonadati</taxon>
        <taxon>Pseudomonadota</taxon>
        <taxon>Gammaproteobacteria</taxon>
        <taxon>Salinisphaerales</taxon>
        <taxon>Salinisphaeraceae</taxon>
        <taxon>Salinisphaera</taxon>
    </lineage>
</organism>
<comment type="caution">
    <text evidence="5">The sequence shown here is derived from an EMBL/GenBank/DDBJ whole genome shotgun (WGS) entry which is preliminary data.</text>
</comment>
<dbReference type="SUPFAM" id="SSF46955">
    <property type="entry name" value="Putative DNA-binding domain"/>
    <property type="match status" value="1"/>
</dbReference>
<feature type="region of interest" description="Disordered" evidence="3">
    <location>
        <begin position="129"/>
        <end position="148"/>
    </location>
</feature>
<dbReference type="PANTHER" id="PTHR30204:SF92">
    <property type="entry name" value="HTH-TYPE TRANSCRIPTIONAL REGULATOR ZNTR"/>
    <property type="match status" value="1"/>
</dbReference>